<dbReference type="InterPro" id="IPR050907">
    <property type="entry name" value="SRSF"/>
</dbReference>
<reference evidence="6" key="1">
    <citation type="submission" date="2023-07" db="EMBL/GenBank/DDBJ databases">
        <title>Chromosome-level genome assembly of Artemia franciscana.</title>
        <authorList>
            <person name="Jo E."/>
        </authorList>
    </citation>
    <scope>NUCLEOTIDE SEQUENCE</scope>
    <source>
        <tissue evidence="6">Whole body</tissue>
    </source>
</reference>
<dbReference type="Proteomes" id="UP001187531">
    <property type="component" value="Unassembled WGS sequence"/>
</dbReference>
<feature type="domain" description="CCHC-type" evidence="5">
    <location>
        <begin position="103"/>
        <end position="117"/>
    </location>
</feature>
<dbReference type="InterPro" id="IPR012677">
    <property type="entry name" value="Nucleotide-bd_a/b_plait_sf"/>
</dbReference>
<keyword evidence="7" id="KW-1185">Reference proteome</keyword>
<dbReference type="Gene3D" id="4.10.60.10">
    <property type="entry name" value="Zinc finger, CCHC-type"/>
    <property type="match status" value="1"/>
</dbReference>
<dbReference type="PANTHER" id="PTHR23147">
    <property type="entry name" value="SERINE/ARGININE RICH SPLICING FACTOR"/>
    <property type="match status" value="1"/>
</dbReference>
<feature type="domain" description="RRM" evidence="4">
    <location>
        <begin position="21"/>
        <end position="90"/>
    </location>
</feature>
<dbReference type="InterPro" id="IPR000504">
    <property type="entry name" value="RRM_dom"/>
</dbReference>
<dbReference type="GO" id="GO:0008270">
    <property type="term" value="F:zinc ion binding"/>
    <property type="evidence" value="ECO:0007669"/>
    <property type="project" value="UniProtKB-KW"/>
</dbReference>
<dbReference type="SMART" id="SM00360">
    <property type="entry name" value="RRM"/>
    <property type="match status" value="1"/>
</dbReference>
<feature type="non-terminal residue" evidence="6">
    <location>
        <position position="125"/>
    </location>
</feature>
<keyword evidence="2" id="KW-0862">Zinc</keyword>
<organism evidence="6 7">
    <name type="scientific">Artemia franciscana</name>
    <name type="common">Brine shrimp</name>
    <name type="synonym">Artemia sanfranciscana</name>
    <dbReference type="NCBI Taxonomy" id="6661"/>
    <lineage>
        <taxon>Eukaryota</taxon>
        <taxon>Metazoa</taxon>
        <taxon>Ecdysozoa</taxon>
        <taxon>Arthropoda</taxon>
        <taxon>Crustacea</taxon>
        <taxon>Branchiopoda</taxon>
        <taxon>Anostraca</taxon>
        <taxon>Artemiidae</taxon>
        <taxon>Artemia</taxon>
    </lineage>
</organism>
<evidence type="ECO:0000259" key="4">
    <source>
        <dbReference type="PROSITE" id="PS50102"/>
    </source>
</evidence>
<accession>A0AA88H1U9</accession>
<protein>
    <recommendedName>
        <fullName evidence="8">Serine/arginine-rich splicing factor 7</fullName>
    </recommendedName>
</protein>
<evidence type="ECO:0008006" key="8">
    <source>
        <dbReference type="Google" id="ProtNLM"/>
    </source>
</evidence>
<dbReference type="SUPFAM" id="SSF54928">
    <property type="entry name" value="RNA-binding domain, RBD"/>
    <property type="match status" value="1"/>
</dbReference>
<keyword evidence="2" id="KW-0863">Zinc-finger</keyword>
<dbReference type="PROSITE" id="PS50158">
    <property type="entry name" value="ZF_CCHC"/>
    <property type="match status" value="1"/>
</dbReference>
<dbReference type="SUPFAM" id="SSF57756">
    <property type="entry name" value="Retrovirus zinc finger-like domains"/>
    <property type="match status" value="1"/>
</dbReference>
<evidence type="ECO:0000259" key="5">
    <source>
        <dbReference type="PROSITE" id="PS50158"/>
    </source>
</evidence>
<name>A0AA88H1U9_ARTSF</name>
<dbReference type="PROSITE" id="PS50102">
    <property type="entry name" value="RRM"/>
    <property type="match status" value="1"/>
</dbReference>
<comment type="caution">
    <text evidence="6">The sequence shown here is derived from an EMBL/GenBank/DDBJ whole genome shotgun (WGS) entry which is preliminary data.</text>
</comment>
<dbReference type="GO" id="GO:0003723">
    <property type="term" value="F:RNA binding"/>
    <property type="evidence" value="ECO:0007669"/>
    <property type="project" value="UniProtKB-UniRule"/>
</dbReference>
<gene>
    <name evidence="6" type="ORF">QYM36_018840</name>
</gene>
<evidence type="ECO:0000313" key="7">
    <source>
        <dbReference type="Proteomes" id="UP001187531"/>
    </source>
</evidence>
<dbReference type="Pfam" id="PF00076">
    <property type="entry name" value="RRM_1"/>
    <property type="match status" value="1"/>
</dbReference>
<dbReference type="InterPro" id="IPR035979">
    <property type="entry name" value="RBD_domain_sf"/>
</dbReference>
<dbReference type="Pfam" id="PF00098">
    <property type="entry name" value="zf-CCHC"/>
    <property type="match status" value="1"/>
</dbReference>
<dbReference type="SMART" id="SM00343">
    <property type="entry name" value="ZnF_C2HC"/>
    <property type="match status" value="1"/>
</dbReference>
<dbReference type="InterPro" id="IPR036875">
    <property type="entry name" value="Znf_CCHC_sf"/>
</dbReference>
<evidence type="ECO:0000313" key="6">
    <source>
        <dbReference type="EMBL" id="KAK2702548.1"/>
    </source>
</evidence>
<evidence type="ECO:0000256" key="2">
    <source>
        <dbReference type="PROSITE-ProRule" id="PRU00047"/>
    </source>
</evidence>
<evidence type="ECO:0000256" key="3">
    <source>
        <dbReference type="PROSITE-ProRule" id="PRU00176"/>
    </source>
</evidence>
<dbReference type="FunFam" id="3.30.70.330:FF:001074">
    <property type="entry name" value="Splicing factor, arginine/serine-rich 7"/>
    <property type="match status" value="1"/>
</dbReference>
<proteinExistence type="predicted"/>
<keyword evidence="1 3" id="KW-0694">RNA-binding</keyword>
<keyword evidence="2" id="KW-0479">Metal-binding</keyword>
<evidence type="ECO:0000256" key="1">
    <source>
        <dbReference type="ARBA" id="ARBA00022884"/>
    </source>
</evidence>
<dbReference type="InterPro" id="IPR001878">
    <property type="entry name" value="Znf_CCHC"/>
</dbReference>
<dbReference type="AlphaFoldDB" id="A0AA88H1U9"/>
<sequence length="125" mass="14120">MFMLPSCLSINSSLPCDRGDGLVDGNHASQEELEDAFSRYGRVRKVWVARNPPGFAFVEMEDPRDAEDATRALDGRRVCGRRVRVEMATGRQRGGRSRIADEKCYECGKYGHFARDCLHRRRGGP</sequence>
<dbReference type="Gene3D" id="3.30.70.330">
    <property type="match status" value="1"/>
</dbReference>
<dbReference type="EMBL" id="JAVRJZ010000275">
    <property type="protein sequence ID" value="KAK2702548.1"/>
    <property type="molecule type" value="Genomic_DNA"/>
</dbReference>